<keyword evidence="6 11" id="KW-0812">Transmembrane</keyword>
<evidence type="ECO:0000256" key="6">
    <source>
        <dbReference type="ARBA" id="ARBA00022692"/>
    </source>
</evidence>
<evidence type="ECO:0000256" key="3">
    <source>
        <dbReference type="ARBA" id="ARBA00012438"/>
    </source>
</evidence>
<keyword evidence="5" id="KW-0808">Transferase</keyword>
<evidence type="ECO:0000256" key="4">
    <source>
        <dbReference type="ARBA" id="ARBA00022553"/>
    </source>
</evidence>
<keyword evidence="8 11" id="KW-1133">Transmembrane helix</keyword>
<organism evidence="14 15">
    <name type="scientific">Sphingomonas hankookensis</name>
    <dbReference type="NCBI Taxonomy" id="563996"/>
    <lineage>
        <taxon>Bacteria</taxon>
        <taxon>Pseudomonadati</taxon>
        <taxon>Pseudomonadota</taxon>
        <taxon>Alphaproteobacteria</taxon>
        <taxon>Sphingomonadales</taxon>
        <taxon>Sphingomonadaceae</taxon>
        <taxon>Sphingomonas</taxon>
    </lineage>
</organism>
<dbReference type="PRINTS" id="PR00344">
    <property type="entry name" value="BCTRLSENSOR"/>
</dbReference>
<dbReference type="InterPro" id="IPR003594">
    <property type="entry name" value="HATPase_dom"/>
</dbReference>
<evidence type="ECO:0000313" key="15">
    <source>
        <dbReference type="Proteomes" id="UP000076609"/>
    </source>
</evidence>
<accession>A0ABR5YD47</accession>
<dbReference type="Gene3D" id="3.30.565.10">
    <property type="entry name" value="Histidine kinase-like ATPase, C-terminal domain"/>
    <property type="match status" value="1"/>
</dbReference>
<feature type="transmembrane region" description="Helical" evidence="11">
    <location>
        <begin position="150"/>
        <end position="171"/>
    </location>
</feature>
<evidence type="ECO:0000256" key="10">
    <source>
        <dbReference type="ARBA" id="ARBA00023136"/>
    </source>
</evidence>
<name>A0ABR5YD47_9SPHN</name>
<dbReference type="PANTHER" id="PTHR45436:SF5">
    <property type="entry name" value="SENSOR HISTIDINE KINASE TRCS"/>
    <property type="match status" value="1"/>
</dbReference>
<dbReference type="PANTHER" id="PTHR45436">
    <property type="entry name" value="SENSOR HISTIDINE KINASE YKOH"/>
    <property type="match status" value="1"/>
</dbReference>
<comment type="subcellular location">
    <subcellularLocation>
        <location evidence="2">Membrane</location>
    </subcellularLocation>
</comment>
<keyword evidence="9" id="KW-0902">Two-component regulatory system</keyword>
<dbReference type="EMBL" id="LQQO01000011">
    <property type="protein sequence ID" value="KZE15943.1"/>
    <property type="molecule type" value="Genomic_DNA"/>
</dbReference>
<protein>
    <recommendedName>
        <fullName evidence="3">histidine kinase</fullName>
        <ecNumber evidence="3">2.7.13.3</ecNumber>
    </recommendedName>
</protein>
<evidence type="ECO:0000313" key="14">
    <source>
        <dbReference type="EMBL" id="KZE15943.1"/>
    </source>
</evidence>
<dbReference type="Gene3D" id="1.10.287.130">
    <property type="match status" value="1"/>
</dbReference>
<dbReference type="EC" id="2.7.13.3" evidence="3"/>
<evidence type="ECO:0000256" key="11">
    <source>
        <dbReference type="SAM" id="Phobius"/>
    </source>
</evidence>
<dbReference type="InterPro" id="IPR005467">
    <property type="entry name" value="His_kinase_dom"/>
</dbReference>
<gene>
    <name evidence="14" type="ORF">AVT10_13720</name>
</gene>
<evidence type="ECO:0000256" key="1">
    <source>
        <dbReference type="ARBA" id="ARBA00000085"/>
    </source>
</evidence>
<keyword evidence="15" id="KW-1185">Reference proteome</keyword>
<evidence type="ECO:0000256" key="8">
    <source>
        <dbReference type="ARBA" id="ARBA00022989"/>
    </source>
</evidence>
<dbReference type="Proteomes" id="UP000076609">
    <property type="component" value="Unassembled WGS sequence"/>
</dbReference>
<evidence type="ECO:0000256" key="2">
    <source>
        <dbReference type="ARBA" id="ARBA00004370"/>
    </source>
</evidence>
<feature type="domain" description="Histidine kinase" evidence="12">
    <location>
        <begin position="233"/>
        <end position="424"/>
    </location>
</feature>
<evidence type="ECO:0000256" key="9">
    <source>
        <dbReference type="ARBA" id="ARBA00023012"/>
    </source>
</evidence>
<dbReference type="SMART" id="SM00387">
    <property type="entry name" value="HATPase_c"/>
    <property type="match status" value="1"/>
</dbReference>
<feature type="domain" description="HAMP" evidence="13">
    <location>
        <begin position="174"/>
        <end position="225"/>
    </location>
</feature>
<keyword evidence="10 11" id="KW-0472">Membrane</keyword>
<keyword evidence="4" id="KW-0597">Phosphoprotein</keyword>
<evidence type="ECO:0000259" key="13">
    <source>
        <dbReference type="PROSITE" id="PS50885"/>
    </source>
</evidence>
<evidence type="ECO:0000259" key="12">
    <source>
        <dbReference type="PROSITE" id="PS50109"/>
    </source>
</evidence>
<comment type="catalytic activity">
    <reaction evidence="1">
        <text>ATP + protein L-histidine = ADP + protein N-phospho-L-histidine.</text>
        <dbReference type="EC" id="2.7.13.3"/>
    </reaction>
</comment>
<sequence>MLALSVATTLVALPVAGFSIGHVLERFVTHGVDERLADRLQLLSAVVRADGSVDRELLARPGVEEAFGRGGAWTIDAPGGAYGSAMLPIAVPGPPRPHPAGAREGIPFDTELGDGTPVHGLIQIRESEAGPVRLGVAVPRAAIEQPLRGAMLPLLATLAIVALVLAVVTLVQLRLGLRPIRTLRERVAAVREGAAADVPEDQPEELRPLAVELNALVRDNAAALAAARASAANLAHALKTPVATLALDLADDPRRRQVERIDATIRHHLSRARGGAVDRRAATALRPAVEALVGVVRALHRGGGVAVEADIADVSVAVDAADLDELAGNLIDNAARHARSLVRVVAVRDGAMVRLSVSDDGPGIPAVDRARATDPGVRLDERGDGHGFGLAIVRDLAALYGGRLTLGEADGGGLVAAVTLPVSAAG</sequence>
<comment type="caution">
    <text evidence="14">The sequence shown here is derived from an EMBL/GenBank/DDBJ whole genome shotgun (WGS) entry which is preliminary data.</text>
</comment>
<reference evidence="15" key="1">
    <citation type="submission" date="2016-01" db="EMBL/GenBank/DDBJ databases">
        <title>Draft genome of Chromobacterium sp. F49.</title>
        <authorList>
            <person name="Hong K.W."/>
        </authorList>
    </citation>
    <scope>NUCLEOTIDE SEQUENCE [LARGE SCALE GENOMIC DNA]</scope>
    <source>
        <strain evidence="15">CN3</strain>
    </source>
</reference>
<dbReference type="PROSITE" id="PS50885">
    <property type="entry name" value="HAMP"/>
    <property type="match status" value="1"/>
</dbReference>
<keyword evidence="7" id="KW-0418">Kinase</keyword>
<evidence type="ECO:0000256" key="5">
    <source>
        <dbReference type="ARBA" id="ARBA00022679"/>
    </source>
</evidence>
<dbReference type="PROSITE" id="PS50109">
    <property type="entry name" value="HIS_KIN"/>
    <property type="match status" value="1"/>
</dbReference>
<evidence type="ECO:0000256" key="7">
    <source>
        <dbReference type="ARBA" id="ARBA00022777"/>
    </source>
</evidence>
<dbReference type="InterPro" id="IPR004358">
    <property type="entry name" value="Sig_transdc_His_kin-like_C"/>
</dbReference>
<dbReference type="InterPro" id="IPR050428">
    <property type="entry name" value="TCS_sensor_his_kinase"/>
</dbReference>
<dbReference type="SUPFAM" id="SSF55874">
    <property type="entry name" value="ATPase domain of HSP90 chaperone/DNA topoisomerase II/histidine kinase"/>
    <property type="match status" value="1"/>
</dbReference>
<dbReference type="InterPro" id="IPR036890">
    <property type="entry name" value="HATPase_C_sf"/>
</dbReference>
<dbReference type="Pfam" id="PF02518">
    <property type="entry name" value="HATPase_c"/>
    <property type="match status" value="1"/>
</dbReference>
<proteinExistence type="predicted"/>
<dbReference type="InterPro" id="IPR003660">
    <property type="entry name" value="HAMP_dom"/>
</dbReference>